<protein>
    <submittedName>
        <fullName evidence="1 3">Uncharacterized protein</fullName>
    </submittedName>
</protein>
<accession>A0A183IQT0</accession>
<reference evidence="1 2" key="2">
    <citation type="submission" date="2018-11" db="EMBL/GenBank/DDBJ databases">
        <authorList>
            <consortium name="Pathogen Informatics"/>
        </authorList>
    </citation>
    <scope>NUCLEOTIDE SEQUENCE [LARGE SCALE GENOMIC DNA]</scope>
</reference>
<gene>
    <name evidence="1" type="ORF">SBAD_LOCUS5977</name>
</gene>
<evidence type="ECO:0000313" key="2">
    <source>
        <dbReference type="Proteomes" id="UP000270296"/>
    </source>
</evidence>
<evidence type="ECO:0000313" key="1">
    <source>
        <dbReference type="EMBL" id="VDP08845.1"/>
    </source>
</evidence>
<dbReference type="WBParaSite" id="SBAD_0000621201-mRNA-1">
    <property type="protein sequence ID" value="SBAD_0000621201-mRNA-1"/>
    <property type="gene ID" value="SBAD_0000621201"/>
</dbReference>
<name>A0A183IQT0_9BILA</name>
<organism evidence="3">
    <name type="scientific">Soboliphyme baturini</name>
    <dbReference type="NCBI Taxonomy" id="241478"/>
    <lineage>
        <taxon>Eukaryota</taxon>
        <taxon>Metazoa</taxon>
        <taxon>Ecdysozoa</taxon>
        <taxon>Nematoda</taxon>
        <taxon>Enoplea</taxon>
        <taxon>Dorylaimia</taxon>
        <taxon>Dioctophymatida</taxon>
        <taxon>Dioctophymatoidea</taxon>
        <taxon>Soboliphymatidae</taxon>
        <taxon>Soboliphyme</taxon>
    </lineage>
</organism>
<proteinExistence type="predicted"/>
<dbReference type="AlphaFoldDB" id="A0A183IQT0"/>
<keyword evidence="2" id="KW-1185">Reference proteome</keyword>
<dbReference type="Proteomes" id="UP000270296">
    <property type="component" value="Unassembled WGS sequence"/>
</dbReference>
<dbReference type="EMBL" id="UZAM01009394">
    <property type="protein sequence ID" value="VDP08845.1"/>
    <property type="molecule type" value="Genomic_DNA"/>
</dbReference>
<reference evidence="3" key="1">
    <citation type="submission" date="2016-06" db="UniProtKB">
        <authorList>
            <consortium name="WormBaseParasite"/>
        </authorList>
    </citation>
    <scope>IDENTIFICATION</scope>
</reference>
<sequence>MVKFTNISHKGLSSLQFLKNNENDYVVQFSAAETTINNMVTKTGMISGYRDEDLNIDGIKVTILAIILLPYSNKAIK</sequence>
<evidence type="ECO:0000313" key="3">
    <source>
        <dbReference type="WBParaSite" id="SBAD_0000621201-mRNA-1"/>
    </source>
</evidence>